<dbReference type="GO" id="GO:0003713">
    <property type="term" value="F:transcription coactivator activity"/>
    <property type="evidence" value="ECO:0007669"/>
    <property type="project" value="TreeGrafter"/>
</dbReference>
<dbReference type="InterPro" id="IPR001781">
    <property type="entry name" value="Znf_LIM"/>
</dbReference>
<dbReference type="PROSITE" id="PS00478">
    <property type="entry name" value="LIM_DOMAIN_1"/>
    <property type="match status" value="2"/>
</dbReference>
<dbReference type="STRING" id="70415.A0A5S6QJS2"/>
<dbReference type="AlphaFoldDB" id="A0A5S6QJS2"/>
<dbReference type="SUPFAM" id="SSF57716">
    <property type="entry name" value="Glucocorticoid receptor-like (DNA-binding domain)"/>
    <property type="match status" value="3"/>
</dbReference>
<dbReference type="PANTHER" id="PTHR45787">
    <property type="entry name" value="LD11652P"/>
    <property type="match status" value="1"/>
</dbReference>
<dbReference type="GO" id="GO:0046872">
    <property type="term" value="F:metal ion binding"/>
    <property type="evidence" value="ECO:0007669"/>
    <property type="project" value="UniProtKB-KW"/>
</dbReference>
<evidence type="ECO:0000256" key="1">
    <source>
        <dbReference type="ARBA" id="ARBA00022723"/>
    </source>
</evidence>
<evidence type="ECO:0000313" key="8">
    <source>
        <dbReference type="WBParaSite" id="TMUE_2000007453.1"/>
    </source>
</evidence>
<keyword evidence="2" id="KW-0677">Repeat</keyword>
<reference evidence="8" key="1">
    <citation type="submission" date="2019-12" db="UniProtKB">
        <authorList>
            <consortium name="WormBaseParasite"/>
        </authorList>
    </citation>
    <scope>IDENTIFICATION</scope>
</reference>
<dbReference type="InterPro" id="IPR018247">
    <property type="entry name" value="EF_Hand_1_Ca_BS"/>
</dbReference>
<evidence type="ECO:0000313" key="7">
    <source>
        <dbReference type="Proteomes" id="UP000046395"/>
    </source>
</evidence>
<accession>A0A5S6QJS2</accession>
<proteinExistence type="predicted"/>
<dbReference type="WBParaSite" id="TMUE_2000007453.1">
    <property type="protein sequence ID" value="TMUE_2000007453.1"/>
    <property type="gene ID" value="WBGene00288710"/>
</dbReference>
<evidence type="ECO:0000256" key="2">
    <source>
        <dbReference type="ARBA" id="ARBA00022737"/>
    </source>
</evidence>
<evidence type="ECO:0000256" key="5">
    <source>
        <dbReference type="PROSITE-ProRule" id="PRU00125"/>
    </source>
</evidence>
<dbReference type="PANTHER" id="PTHR45787:SF1">
    <property type="entry name" value="LIM ZINC-BINDING DOMAIN-CONTAINING PROTEIN"/>
    <property type="match status" value="1"/>
</dbReference>
<keyword evidence="3 5" id="KW-0862">Zinc</keyword>
<evidence type="ECO:0000256" key="3">
    <source>
        <dbReference type="ARBA" id="ARBA00022833"/>
    </source>
</evidence>
<feature type="domain" description="LIM zinc-binding" evidence="6">
    <location>
        <begin position="19"/>
        <end position="81"/>
    </location>
</feature>
<sequence length="270" mass="29830">MTESFSPSNTGEQLSAEIFHCAACSQRIVDRYLLKAVDKYWHENCLTCSVCKCKLTEVGSSLFFKKDMFLCRADYLRMFGAKGECAACGKDIPACELVMRAGKNVYHLECFGCQDCHCRFCVGEKFYLDVDNNRILCEEDFKERMLFAQMASYPVGKLNQLKRDACRKPPLAAVALMEESAPDWVTSRPHIAACLNRRPAAQSAALINVSTWAPYAIGLPPLKGDRAAVQPTGMVGSTVPSRLAAPGRARLVMRVMDTENSAPFAQSAVT</sequence>
<keyword evidence="4 5" id="KW-0440">LIM domain</keyword>
<organism evidence="7 8">
    <name type="scientific">Trichuris muris</name>
    <name type="common">Mouse whipworm</name>
    <dbReference type="NCBI Taxonomy" id="70415"/>
    <lineage>
        <taxon>Eukaryota</taxon>
        <taxon>Metazoa</taxon>
        <taxon>Ecdysozoa</taxon>
        <taxon>Nematoda</taxon>
        <taxon>Enoplea</taxon>
        <taxon>Dorylaimia</taxon>
        <taxon>Trichinellida</taxon>
        <taxon>Trichuridae</taxon>
        <taxon>Trichuris</taxon>
    </lineage>
</organism>
<keyword evidence="1 5" id="KW-0479">Metal-binding</keyword>
<name>A0A5S6QJS2_TRIMR</name>
<dbReference type="PROSITE" id="PS50023">
    <property type="entry name" value="LIM_DOMAIN_2"/>
    <property type="match status" value="2"/>
</dbReference>
<dbReference type="GO" id="GO:0005634">
    <property type="term" value="C:nucleus"/>
    <property type="evidence" value="ECO:0007669"/>
    <property type="project" value="TreeGrafter"/>
</dbReference>
<dbReference type="InterPro" id="IPR050945">
    <property type="entry name" value="LMO_RBTN_TF"/>
</dbReference>
<evidence type="ECO:0000259" key="6">
    <source>
        <dbReference type="PROSITE" id="PS50023"/>
    </source>
</evidence>
<dbReference type="PROSITE" id="PS00018">
    <property type="entry name" value="EF_HAND_1"/>
    <property type="match status" value="1"/>
</dbReference>
<dbReference type="Pfam" id="PF00412">
    <property type="entry name" value="LIM"/>
    <property type="match status" value="2"/>
</dbReference>
<dbReference type="GO" id="GO:0045944">
    <property type="term" value="P:positive regulation of transcription by RNA polymerase II"/>
    <property type="evidence" value="ECO:0007669"/>
    <property type="project" value="TreeGrafter"/>
</dbReference>
<dbReference type="GO" id="GO:0140297">
    <property type="term" value="F:DNA-binding transcription factor binding"/>
    <property type="evidence" value="ECO:0007669"/>
    <property type="project" value="TreeGrafter"/>
</dbReference>
<dbReference type="Proteomes" id="UP000046395">
    <property type="component" value="Unassembled WGS sequence"/>
</dbReference>
<evidence type="ECO:0000256" key="4">
    <source>
        <dbReference type="ARBA" id="ARBA00023038"/>
    </source>
</evidence>
<feature type="domain" description="LIM zinc-binding" evidence="6">
    <location>
        <begin position="83"/>
        <end position="147"/>
    </location>
</feature>
<keyword evidence="7" id="KW-1185">Reference proteome</keyword>
<protein>
    <submittedName>
        <fullName evidence="8">LIM zinc-binding domain-containing protein</fullName>
    </submittedName>
</protein>
<dbReference type="SMART" id="SM00132">
    <property type="entry name" value="LIM"/>
    <property type="match status" value="2"/>
</dbReference>
<dbReference type="Gene3D" id="2.10.110.10">
    <property type="entry name" value="Cysteine Rich Protein"/>
    <property type="match status" value="2"/>
</dbReference>